<gene>
    <name evidence="3" type="ORF">HBF26_11225</name>
</gene>
<protein>
    <submittedName>
        <fullName evidence="3">DUF4097 domain-containing protein</fullName>
    </submittedName>
</protein>
<dbReference type="Proteomes" id="UP001429601">
    <property type="component" value="Unassembled WGS sequence"/>
</dbReference>
<keyword evidence="4" id="KW-1185">Reference proteome</keyword>
<keyword evidence="1" id="KW-0732">Signal</keyword>
<organism evidence="3 4">
    <name type="scientific">Luteibacter jiangsuensis</name>
    <dbReference type="NCBI Taxonomy" id="637577"/>
    <lineage>
        <taxon>Bacteria</taxon>
        <taxon>Pseudomonadati</taxon>
        <taxon>Pseudomonadota</taxon>
        <taxon>Gammaproteobacteria</taxon>
        <taxon>Lysobacterales</taxon>
        <taxon>Rhodanobacteraceae</taxon>
        <taxon>Luteibacter</taxon>
    </lineage>
</organism>
<feature type="domain" description="DUF4097" evidence="2">
    <location>
        <begin position="81"/>
        <end position="242"/>
    </location>
</feature>
<name>A0ABX0Q691_9GAMM</name>
<dbReference type="Gene3D" id="2.160.20.120">
    <property type="match status" value="1"/>
</dbReference>
<reference evidence="3 4" key="1">
    <citation type="journal article" date="2011" name="Curr. Microbiol.">
        <title>Luteibacter jiangsuensis sp. nov.: a methamidophos-degrading bacterium isolated from a methamidophos-manufacturing factory.</title>
        <authorList>
            <person name="Wang L."/>
            <person name="Wang G.L."/>
            <person name="Li S.P."/>
            <person name="Jiang J.D."/>
        </authorList>
    </citation>
    <scope>NUCLEOTIDE SEQUENCE [LARGE SCALE GENOMIC DNA]</scope>
    <source>
        <strain evidence="3 4">CGMCC 1.10133</strain>
    </source>
</reference>
<feature type="signal peptide" evidence="1">
    <location>
        <begin position="1"/>
        <end position="18"/>
    </location>
</feature>
<sequence>MRKLILASLLLLPAAAMADDAQCKFHADRNLDLDFKGVRDIRFVTNSYDLLVTGGASAGKGTVRGKACASDQETLDNLVVTQTRVGDTLLVELKDARSHGFFGGWGNRYADLKVEANIPSDIPVKLSVGSGDAKARNLASLDAQVGSGDLEARNIKGKVRGTVGSGDLKLEDTGEVDIDSIGSGDFGAKRAAGVRIGTVGSGDAKIEGAQGNVQVGTIGSGDLDVSDVHGDLTVRSIGSGDIDHRGVTGKVDIPRDKN</sequence>
<evidence type="ECO:0000259" key="2">
    <source>
        <dbReference type="Pfam" id="PF13349"/>
    </source>
</evidence>
<dbReference type="Pfam" id="PF13349">
    <property type="entry name" value="DUF4097"/>
    <property type="match status" value="1"/>
</dbReference>
<evidence type="ECO:0000256" key="1">
    <source>
        <dbReference type="SAM" id="SignalP"/>
    </source>
</evidence>
<evidence type="ECO:0000313" key="3">
    <source>
        <dbReference type="EMBL" id="NID05459.1"/>
    </source>
</evidence>
<dbReference type="RefSeq" id="WP_167126062.1">
    <property type="nucleotide sequence ID" value="NZ_JAAQQR010000004.1"/>
</dbReference>
<dbReference type="InterPro" id="IPR025164">
    <property type="entry name" value="Toastrack_DUF4097"/>
</dbReference>
<dbReference type="EMBL" id="JAAQQR010000004">
    <property type="protein sequence ID" value="NID05459.1"/>
    <property type="molecule type" value="Genomic_DNA"/>
</dbReference>
<comment type="caution">
    <text evidence="3">The sequence shown here is derived from an EMBL/GenBank/DDBJ whole genome shotgun (WGS) entry which is preliminary data.</text>
</comment>
<evidence type="ECO:0000313" key="4">
    <source>
        <dbReference type="Proteomes" id="UP001429601"/>
    </source>
</evidence>
<feature type="chain" id="PRO_5046993508" evidence="1">
    <location>
        <begin position="19"/>
        <end position="258"/>
    </location>
</feature>
<proteinExistence type="predicted"/>
<accession>A0ABX0Q691</accession>